<dbReference type="GeneID" id="33555092"/>
<comment type="similarity">
    <text evidence="1">Belongs to the PP2C family.</text>
</comment>
<dbReference type="SUPFAM" id="SSF81606">
    <property type="entry name" value="PP2C-like"/>
    <property type="match status" value="1"/>
</dbReference>
<dbReference type="GO" id="GO:0004722">
    <property type="term" value="F:protein serine/threonine phosphatase activity"/>
    <property type="evidence" value="ECO:0007669"/>
    <property type="project" value="UniProtKB-EC"/>
</dbReference>
<evidence type="ECO:0000313" key="3">
    <source>
        <dbReference type="EMBL" id="ORX38264.1"/>
    </source>
</evidence>
<organism evidence="3 4">
    <name type="scientific">Kockovaella imperatae</name>
    <dbReference type="NCBI Taxonomy" id="4999"/>
    <lineage>
        <taxon>Eukaryota</taxon>
        <taxon>Fungi</taxon>
        <taxon>Dikarya</taxon>
        <taxon>Basidiomycota</taxon>
        <taxon>Agaricomycotina</taxon>
        <taxon>Tremellomycetes</taxon>
        <taxon>Tremellales</taxon>
        <taxon>Cuniculitremaceae</taxon>
        <taxon>Kockovaella</taxon>
    </lineage>
</organism>
<protein>
    <recommendedName>
        <fullName evidence="1">Protein phosphatase</fullName>
        <ecNumber evidence="1">3.1.3.16</ecNumber>
    </recommendedName>
</protein>
<gene>
    <name evidence="3" type="ORF">BD324DRAFT_577928</name>
</gene>
<dbReference type="Gene3D" id="3.60.40.10">
    <property type="entry name" value="PPM-type phosphatase domain"/>
    <property type="match status" value="1"/>
</dbReference>
<accession>A0A1Y1UL85</accession>
<sequence>MKPSARLLRALKPLTSDYTFSSRSPAIYSLGLSYASKNSPPFVPKNERAPRYGYAGYRNDHGAALISEWVKSSLDRRAGRGELTVDKPGGWDERLQDETRRWGAGEDFYAVDVPETSSSSSSDPPVHFAISDGVGGWSDVVDPSFFSQALMYHYAKSSSSLETAHPRAILKQAYERVLKEESVVAGSATACGIAVDSKGVLRGVNMGDSGCTILRDGKVIFETPALTHYFNCPTQLTKTPKGMDASGVVRDQPDNEKCSDTFEAQLQPGDIILLYTDGLSDNVPSAHFPLLLSHLRGIMDHPDNADLSPAERDSELARLFADVLVAYGRRAMVRTGEEVDESGKPSWKTPFEVEAKKAGLNFKGGKIDDITVLASVVSELHPE</sequence>
<dbReference type="SMART" id="SM00332">
    <property type="entry name" value="PP2Cc"/>
    <property type="match status" value="1"/>
</dbReference>
<dbReference type="GO" id="GO:0046872">
    <property type="term" value="F:metal ion binding"/>
    <property type="evidence" value="ECO:0007669"/>
    <property type="project" value="UniProtKB-UniRule"/>
</dbReference>
<keyword evidence="1" id="KW-0378">Hydrolase</keyword>
<dbReference type="AlphaFoldDB" id="A0A1Y1UL85"/>
<dbReference type="SMART" id="SM00331">
    <property type="entry name" value="PP2C_SIG"/>
    <property type="match status" value="1"/>
</dbReference>
<evidence type="ECO:0000256" key="1">
    <source>
        <dbReference type="RuleBase" id="RU366020"/>
    </source>
</evidence>
<dbReference type="EC" id="3.1.3.16" evidence="1"/>
<comment type="cofactor">
    <cofactor evidence="1">
        <name>Mn(2+)</name>
        <dbReference type="ChEBI" id="CHEBI:29035"/>
    </cofactor>
</comment>
<dbReference type="STRING" id="4999.A0A1Y1UL85"/>
<dbReference type="FunCoup" id="A0A1Y1UL85">
    <property type="interactions" value="206"/>
</dbReference>
<keyword evidence="1" id="KW-0904">Protein phosphatase</keyword>
<dbReference type="Proteomes" id="UP000193218">
    <property type="component" value="Unassembled WGS sequence"/>
</dbReference>
<dbReference type="OrthoDB" id="60843at2759"/>
<dbReference type="PANTHER" id="PTHR12320:SF1">
    <property type="entry name" value="PROTEIN PHOSPHATASE PTC7 HOMOLOG"/>
    <property type="match status" value="1"/>
</dbReference>
<keyword evidence="1" id="KW-0464">Manganese</keyword>
<comment type="catalytic activity">
    <reaction evidence="1">
        <text>O-phospho-L-threonyl-[protein] + H2O = L-threonyl-[protein] + phosphate</text>
        <dbReference type="Rhea" id="RHEA:47004"/>
        <dbReference type="Rhea" id="RHEA-COMP:11060"/>
        <dbReference type="Rhea" id="RHEA-COMP:11605"/>
        <dbReference type="ChEBI" id="CHEBI:15377"/>
        <dbReference type="ChEBI" id="CHEBI:30013"/>
        <dbReference type="ChEBI" id="CHEBI:43474"/>
        <dbReference type="ChEBI" id="CHEBI:61977"/>
        <dbReference type="EC" id="3.1.3.16"/>
    </reaction>
</comment>
<dbReference type="PANTHER" id="PTHR12320">
    <property type="entry name" value="PROTEIN PHOSPHATASE 2C"/>
    <property type="match status" value="1"/>
</dbReference>
<keyword evidence="4" id="KW-1185">Reference proteome</keyword>
<proteinExistence type="inferred from homology"/>
<dbReference type="PROSITE" id="PS51746">
    <property type="entry name" value="PPM_2"/>
    <property type="match status" value="1"/>
</dbReference>
<comment type="caution">
    <text evidence="3">The sequence shown here is derived from an EMBL/GenBank/DDBJ whole genome shotgun (WGS) entry which is preliminary data.</text>
</comment>
<comment type="catalytic activity">
    <reaction evidence="1">
        <text>O-phospho-L-seryl-[protein] + H2O = L-seryl-[protein] + phosphate</text>
        <dbReference type="Rhea" id="RHEA:20629"/>
        <dbReference type="Rhea" id="RHEA-COMP:9863"/>
        <dbReference type="Rhea" id="RHEA-COMP:11604"/>
        <dbReference type="ChEBI" id="CHEBI:15377"/>
        <dbReference type="ChEBI" id="CHEBI:29999"/>
        <dbReference type="ChEBI" id="CHEBI:43474"/>
        <dbReference type="ChEBI" id="CHEBI:83421"/>
        <dbReference type="EC" id="3.1.3.16"/>
    </reaction>
</comment>
<dbReference type="RefSeq" id="XP_021872186.1">
    <property type="nucleotide sequence ID" value="XM_022013284.1"/>
</dbReference>
<reference evidence="3 4" key="1">
    <citation type="submission" date="2017-03" db="EMBL/GenBank/DDBJ databases">
        <title>Widespread Adenine N6-methylation of Active Genes in Fungi.</title>
        <authorList>
            <consortium name="DOE Joint Genome Institute"/>
            <person name="Mondo S.J."/>
            <person name="Dannebaum R.O."/>
            <person name="Kuo R.C."/>
            <person name="Louie K.B."/>
            <person name="Bewick A.J."/>
            <person name="Labutti K."/>
            <person name="Haridas S."/>
            <person name="Kuo A."/>
            <person name="Salamov A."/>
            <person name="Ahrendt S.R."/>
            <person name="Lau R."/>
            <person name="Bowen B.P."/>
            <person name="Lipzen A."/>
            <person name="Sullivan W."/>
            <person name="Andreopoulos W.B."/>
            <person name="Clum A."/>
            <person name="Lindquist E."/>
            <person name="Daum C."/>
            <person name="Northen T.R."/>
            <person name="Ramamoorthy G."/>
            <person name="Schmitz R.J."/>
            <person name="Gryganskyi A."/>
            <person name="Culley D."/>
            <person name="Magnuson J."/>
            <person name="James T.Y."/>
            <person name="O'Malley M.A."/>
            <person name="Stajich J.E."/>
            <person name="Spatafora J.W."/>
            <person name="Visel A."/>
            <person name="Grigoriev I.V."/>
        </authorList>
    </citation>
    <scope>NUCLEOTIDE SEQUENCE [LARGE SCALE GENOMIC DNA]</scope>
    <source>
        <strain evidence="3 4">NRRL Y-17943</strain>
    </source>
</reference>
<dbReference type="InterPro" id="IPR036457">
    <property type="entry name" value="PPM-type-like_dom_sf"/>
</dbReference>
<comment type="cofactor">
    <cofactor evidence="1">
        <name>Mg(2+)</name>
        <dbReference type="ChEBI" id="CHEBI:18420"/>
    </cofactor>
</comment>
<dbReference type="InParanoid" id="A0A1Y1UL85"/>
<evidence type="ECO:0000313" key="4">
    <source>
        <dbReference type="Proteomes" id="UP000193218"/>
    </source>
</evidence>
<feature type="domain" description="PPM-type phosphatase" evidence="2">
    <location>
        <begin position="110"/>
        <end position="377"/>
    </location>
</feature>
<dbReference type="InterPro" id="IPR001932">
    <property type="entry name" value="PPM-type_phosphatase-like_dom"/>
</dbReference>
<keyword evidence="1" id="KW-0460">Magnesium</keyword>
<name>A0A1Y1UL85_9TREE</name>
<dbReference type="EMBL" id="NBSH01000004">
    <property type="protein sequence ID" value="ORX38264.1"/>
    <property type="molecule type" value="Genomic_DNA"/>
</dbReference>
<dbReference type="InterPro" id="IPR039123">
    <property type="entry name" value="PPTC7"/>
</dbReference>
<evidence type="ECO:0000259" key="2">
    <source>
        <dbReference type="PROSITE" id="PS51746"/>
    </source>
</evidence>
<keyword evidence="1" id="KW-0479">Metal-binding</keyword>